<dbReference type="OMA" id="FCEEYVE"/>
<protein>
    <recommendedName>
        <fullName evidence="4">DUF4408 domain-containing protein</fullName>
    </recommendedName>
</protein>
<dbReference type="AlphaFoldDB" id="V7AS85"/>
<reference evidence="3" key="1">
    <citation type="journal article" date="2014" name="Nat. Genet.">
        <title>A reference genome for common bean and genome-wide analysis of dual domestications.</title>
        <authorList>
            <person name="Schmutz J."/>
            <person name="McClean P.E."/>
            <person name="Mamidi S."/>
            <person name="Wu G.A."/>
            <person name="Cannon S.B."/>
            <person name="Grimwood J."/>
            <person name="Jenkins J."/>
            <person name="Shu S."/>
            <person name="Song Q."/>
            <person name="Chavarro C."/>
            <person name="Torres-Torres M."/>
            <person name="Geffroy V."/>
            <person name="Moghaddam S.M."/>
            <person name="Gao D."/>
            <person name="Abernathy B."/>
            <person name="Barry K."/>
            <person name="Blair M."/>
            <person name="Brick M.A."/>
            <person name="Chovatia M."/>
            <person name="Gepts P."/>
            <person name="Goodstein D.M."/>
            <person name="Gonzales M."/>
            <person name="Hellsten U."/>
            <person name="Hyten D.L."/>
            <person name="Jia G."/>
            <person name="Kelly J.D."/>
            <person name="Kudrna D."/>
            <person name="Lee R."/>
            <person name="Richard M.M."/>
            <person name="Miklas P.N."/>
            <person name="Osorno J.M."/>
            <person name="Rodrigues J."/>
            <person name="Thareau V."/>
            <person name="Urrea C.A."/>
            <person name="Wang M."/>
            <person name="Yu Y."/>
            <person name="Zhang M."/>
            <person name="Wing R.A."/>
            <person name="Cregan P.B."/>
            <person name="Rokhsar D.S."/>
            <person name="Jackson S.A."/>
        </authorList>
    </citation>
    <scope>NUCLEOTIDE SEQUENCE [LARGE SCALE GENOMIC DNA]</scope>
    <source>
        <strain evidence="3">cv. G19833</strain>
    </source>
</reference>
<evidence type="ECO:0000313" key="2">
    <source>
        <dbReference type="EMBL" id="ESW08145.1"/>
    </source>
</evidence>
<dbReference type="Gramene" id="ESW08145">
    <property type="protein sequence ID" value="ESW08145"/>
    <property type="gene ID" value="PHAVU_009G022300g"/>
</dbReference>
<keyword evidence="1" id="KW-0472">Membrane</keyword>
<accession>V7AS85</accession>
<sequence length="244" mass="28713">MLVTNFRSLLINQINRLINQMESSTNYFQKLRTNKTAKPRKHHRYLRKMANVLRYVEMCVVLVLVSRLSINLPSTLKNSTEYFRIFMGSPRFVFFLGNVIILTLFAQSGHFSNHTSEEKPSPEPDLYLEFLQHSTVKQKPIVHNNNRKAKMSVRVEDGAKDKQIVPTKTETSLEMVKKDYRRCESDIVERVVENEKPRRALQRCETEKVVRNVNSYPEDGMSNDEFRCKIEAFIARQQRLRTQK</sequence>
<feature type="transmembrane region" description="Helical" evidence="1">
    <location>
        <begin position="82"/>
        <end position="106"/>
    </location>
</feature>
<dbReference type="OrthoDB" id="1095087at2759"/>
<keyword evidence="1" id="KW-1133">Transmembrane helix</keyword>
<name>V7AS85_PHAVU</name>
<evidence type="ECO:0000313" key="3">
    <source>
        <dbReference type="Proteomes" id="UP000000226"/>
    </source>
</evidence>
<evidence type="ECO:0008006" key="4">
    <source>
        <dbReference type="Google" id="ProtNLM"/>
    </source>
</evidence>
<organism evidence="2 3">
    <name type="scientific">Phaseolus vulgaris</name>
    <name type="common">Kidney bean</name>
    <name type="synonym">French bean</name>
    <dbReference type="NCBI Taxonomy" id="3885"/>
    <lineage>
        <taxon>Eukaryota</taxon>
        <taxon>Viridiplantae</taxon>
        <taxon>Streptophyta</taxon>
        <taxon>Embryophyta</taxon>
        <taxon>Tracheophyta</taxon>
        <taxon>Spermatophyta</taxon>
        <taxon>Magnoliopsida</taxon>
        <taxon>eudicotyledons</taxon>
        <taxon>Gunneridae</taxon>
        <taxon>Pentapetalae</taxon>
        <taxon>rosids</taxon>
        <taxon>fabids</taxon>
        <taxon>Fabales</taxon>
        <taxon>Fabaceae</taxon>
        <taxon>Papilionoideae</taxon>
        <taxon>50 kb inversion clade</taxon>
        <taxon>NPAAA clade</taxon>
        <taxon>indigoferoid/millettioid clade</taxon>
        <taxon>Phaseoleae</taxon>
        <taxon>Phaseolus</taxon>
    </lineage>
</organism>
<keyword evidence="3" id="KW-1185">Reference proteome</keyword>
<dbReference type="eggNOG" id="ENOG502S0WV">
    <property type="taxonomic scope" value="Eukaryota"/>
</dbReference>
<dbReference type="EMBL" id="CM002296">
    <property type="protein sequence ID" value="ESW08145.1"/>
    <property type="molecule type" value="Genomic_DNA"/>
</dbReference>
<keyword evidence="1" id="KW-0812">Transmembrane</keyword>
<dbReference type="PANTHER" id="PTHR33640:SF8">
    <property type="entry name" value="TRANSMEMBRANE PROTEIN"/>
    <property type="match status" value="1"/>
</dbReference>
<dbReference type="Proteomes" id="UP000000226">
    <property type="component" value="Chromosome 9"/>
</dbReference>
<feature type="transmembrane region" description="Helical" evidence="1">
    <location>
        <begin position="52"/>
        <end position="70"/>
    </location>
</feature>
<gene>
    <name evidence="2" type="ORF">PHAVU_009G022300g</name>
</gene>
<evidence type="ECO:0000256" key="1">
    <source>
        <dbReference type="SAM" id="Phobius"/>
    </source>
</evidence>
<proteinExistence type="predicted"/>
<dbReference type="PANTHER" id="PTHR33640">
    <property type="entry name" value="TRANSMEMBRANE PROTEIN"/>
    <property type="match status" value="1"/>
</dbReference>
<dbReference type="PhylomeDB" id="V7AS85"/>